<dbReference type="InterPro" id="IPR016195">
    <property type="entry name" value="Pol/histidinol_Pase-like"/>
</dbReference>
<keyword evidence="8" id="KW-0234">DNA repair</keyword>
<dbReference type="InterPro" id="IPR004805">
    <property type="entry name" value="DnaE2/DnaE/PolC"/>
</dbReference>
<evidence type="ECO:0000256" key="6">
    <source>
        <dbReference type="ARBA" id="ARBA00022763"/>
    </source>
</evidence>
<dbReference type="Pfam" id="PF17657">
    <property type="entry name" value="DNA_pol3_finger"/>
    <property type="match status" value="1"/>
</dbReference>
<dbReference type="InterPro" id="IPR040982">
    <property type="entry name" value="DNA_pol3_finger"/>
</dbReference>
<dbReference type="SUPFAM" id="SSF89550">
    <property type="entry name" value="PHP domain-like"/>
    <property type="match status" value="1"/>
</dbReference>
<evidence type="ECO:0000313" key="11">
    <source>
        <dbReference type="EMBL" id="QUX31225.1"/>
    </source>
</evidence>
<feature type="domain" description="Polymerase/histidinol phosphatase N-terminal" evidence="10">
    <location>
        <begin position="3"/>
        <end position="70"/>
    </location>
</feature>
<keyword evidence="5" id="KW-0235">DNA replication</keyword>
<evidence type="ECO:0000259" key="10">
    <source>
        <dbReference type="SMART" id="SM00481"/>
    </source>
</evidence>
<reference evidence="12" key="1">
    <citation type="submission" date="2021-05" db="EMBL/GenBank/DDBJ databases">
        <title>Direct Submission.</title>
        <authorList>
            <person name="Li K."/>
            <person name="Gao J."/>
        </authorList>
    </citation>
    <scope>NUCLEOTIDE SEQUENCE [LARGE SCALE GENOMIC DNA]</scope>
    <source>
        <strain evidence="12">HDS12</strain>
    </source>
</reference>
<keyword evidence="2" id="KW-0963">Cytoplasm</keyword>
<dbReference type="Gene3D" id="1.10.10.1600">
    <property type="entry name" value="Bacterial DNA polymerase III alpha subunit, thumb domain"/>
    <property type="match status" value="1"/>
</dbReference>
<evidence type="ECO:0000256" key="4">
    <source>
        <dbReference type="ARBA" id="ARBA00022695"/>
    </source>
</evidence>
<comment type="catalytic activity">
    <reaction evidence="9">
        <text>DNA(n) + a 2'-deoxyribonucleoside 5'-triphosphate = DNA(n+1) + diphosphate</text>
        <dbReference type="Rhea" id="RHEA:22508"/>
        <dbReference type="Rhea" id="RHEA-COMP:17339"/>
        <dbReference type="Rhea" id="RHEA-COMP:17340"/>
        <dbReference type="ChEBI" id="CHEBI:33019"/>
        <dbReference type="ChEBI" id="CHEBI:61560"/>
        <dbReference type="ChEBI" id="CHEBI:173112"/>
        <dbReference type="EC" id="2.7.7.7"/>
    </reaction>
</comment>
<dbReference type="Pfam" id="PF07733">
    <property type="entry name" value="DNA_pol3_alpha"/>
    <property type="match status" value="1"/>
</dbReference>
<evidence type="ECO:0000256" key="2">
    <source>
        <dbReference type="ARBA" id="ARBA00022490"/>
    </source>
</evidence>
<evidence type="ECO:0000256" key="8">
    <source>
        <dbReference type="ARBA" id="ARBA00023204"/>
    </source>
</evidence>
<dbReference type="InterPro" id="IPR011708">
    <property type="entry name" value="DNA_pol3_alpha_NTPase_dom"/>
</dbReference>
<dbReference type="Proteomes" id="UP000678016">
    <property type="component" value="Chromosome"/>
</dbReference>
<dbReference type="InterPro" id="IPR003141">
    <property type="entry name" value="Pol/His_phosphatase_N"/>
</dbReference>
<dbReference type="CDD" id="cd04485">
    <property type="entry name" value="DnaE_OBF"/>
    <property type="match status" value="1"/>
</dbReference>
<gene>
    <name evidence="11" type="ORF">KGD83_12460</name>
</gene>
<dbReference type="EMBL" id="CP074132">
    <property type="protein sequence ID" value="QUX31225.1"/>
    <property type="molecule type" value="Genomic_DNA"/>
</dbReference>
<evidence type="ECO:0000313" key="12">
    <source>
        <dbReference type="Proteomes" id="UP000678016"/>
    </source>
</evidence>
<dbReference type="Pfam" id="PF02811">
    <property type="entry name" value="PHP"/>
    <property type="match status" value="1"/>
</dbReference>
<dbReference type="InterPro" id="IPR004013">
    <property type="entry name" value="PHP_dom"/>
</dbReference>
<dbReference type="PANTHER" id="PTHR32294">
    <property type="entry name" value="DNA POLYMERASE III SUBUNIT ALPHA"/>
    <property type="match status" value="1"/>
</dbReference>
<keyword evidence="6" id="KW-0227">DNA damage</keyword>
<evidence type="ECO:0000256" key="7">
    <source>
        <dbReference type="ARBA" id="ARBA00022932"/>
    </source>
</evidence>
<name>A0ABX8CBI4_9ACTN</name>
<dbReference type="Pfam" id="PF14579">
    <property type="entry name" value="HHH_6"/>
    <property type="match status" value="1"/>
</dbReference>
<evidence type="ECO:0000256" key="9">
    <source>
        <dbReference type="ARBA" id="ARBA00049244"/>
    </source>
</evidence>
<evidence type="ECO:0000256" key="3">
    <source>
        <dbReference type="ARBA" id="ARBA00022679"/>
    </source>
</evidence>
<keyword evidence="12" id="KW-1185">Reference proteome</keyword>
<keyword evidence="7" id="KW-0239">DNA-directed DNA polymerase</keyword>
<evidence type="ECO:0000256" key="1">
    <source>
        <dbReference type="ARBA" id="ARBA00012417"/>
    </source>
</evidence>
<keyword evidence="4" id="KW-0548">Nucleotidyltransferase</keyword>
<dbReference type="InterPro" id="IPR041931">
    <property type="entry name" value="DNA_pol3_alpha_thumb_dom"/>
</dbReference>
<organism evidence="11 12">
    <name type="scientific">Nocardiopsis akebiae</name>
    <dbReference type="NCBI Taxonomy" id="2831968"/>
    <lineage>
        <taxon>Bacteria</taxon>
        <taxon>Bacillati</taxon>
        <taxon>Actinomycetota</taxon>
        <taxon>Actinomycetes</taxon>
        <taxon>Streptosporangiales</taxon>
        <taxon>Nocardiopsidaceae</taxon>
        <taxon>Nocardiopsis</taxon>
    </lineage>
</organism>
<evidence type="ECO:0000256" key="5">
    <source>
        <dbReference type="ARBA" id="ARBA00022705"/>
    </source>
</evidence>
<dbReference type="InterPro" id="IPR029460">
    <property type="entry name" value="DNAPol_HHH"/>
</dbReference>
<dbReference type="Gene3D" id="1.10.150.870">
    <property type="match status" value="1"/>
</dbReference>
<accession>A0ABX8CBI4</accession>
<dbReference type="RefSeq" id="WP_212643918.1">
    <property type="nucleotide sequence ID" value="NZ_CP074132.1"/>
</dbReference>
<proteinExistence type="predicted"/>
<dbReference type="Gene3D" id="3.20.20.140">
    <property type="entry name" value="Metal-dependent hydrolases"/>
    <property type="match status" value="1"/>
</dbReference>
<dbReference type="EC" id="2.7.7.7" evidence="1"/>
<sequence length="1060" mass="112151">MFAHLRTASNYSFRHGTAAPAALVARAAADDQPVAALTDRDSLFGAAEHVHACREAGIRPVLGADLALAAPGGGRAVLLARGPAGWASLCRLVTAAHHRSGPVATTPGEVAEHARGLVVLLGPDSDVGRALAGREASRARALLRVWRSTGAEVALAPHDHGAPGQRETVRALVRLADDHRVLAVLTNAVRYPTPADASLARSLDRIRQWAPGGYTPDPPTDRAHLATGAEMLAVATAACAGDRSRARRLLAHTAALAASCALDPAADLGMGRLHLPARPGAAAELRARCASGAARLGMDRDGRAPDRLEAELAVIDRLGLWSYFLTVADAADAVRAKHIRVSARGSAAGSLVVHLLGISAVDPLEHGLLMERFLTPSRPGQPDIDLDVESARRLEAYDAVIAAHPGAAAAVAMVDTYRARSALRDAGAALSLPAAEVERIAAAFPRVRAARIRQAARELPELSRIGGAPLTGEHVERLFTLAERLDGLPRHLAMHPCGLVLTGADLTSRIPTQPSGAGYPMVQADKDGVEPWGLLKLDILGVRMQSTLAHAQAEIARTTRTVPDLEALPDADAATAHMIATGNTLSCYQIESPGQRSLVTRLRPRHLADLVADISLFRPGPMGVDMVAAYLDGRAGTPTPAPHPDLDPVLAETGGALLWHEQLLQVLDTYTGCGLDRAEAMRRALATDRGRAQVEAEVRTLAAQRGHPTRVTDQVWDMVAAFGAFGFCRAHGTAFAAVTYQSAYLKRHHPAAFTAGVMEHHPGMYPRRVLLQDARRTGVPVLGLDVNASHSTWRVARVGSAGPPRWGVRPPLGDVSSLPAAAVEQILARRPFTGLEDVLERTDLSGQGLDDLILAGGLDSLVGGHTRRRDALLRAHVLRRSHAARPARGQLALTDASARSRPVGAVETTRADAVAEELRVLGYELSGHLLDAHAEDIARLAAHHRLTLARDLHRWEDGAAVTVAGLRVSVQTPPTRSGRRVVFATLEDRTGLIDLALSGRAQRHSAAPVFGGGVLVARGRIRRAAPGALATVDAVDVRPLGEVTRTRRARRSGSLPGERG</sequence>
<dbReference type="NCBIfam" id="TIGR00594">
    <property type="entry name" value="polc"/>
    <property type="match status" value="1"/>
</dbReference>
<dbReference type="SMART" id="SM00481">
    <property type="entry name" value="POLIIIAc"/>
    <property type="match status" value="1"/>
</dbReference>
<dbReference type="PANTHER" id="PTHR32294:SF4">
    <property type="entry name" value="ERROR-PRONE DNA POLYMERASE"/>
    <property type="match status" value="1"/>
</dbReference>
<protein>
    <recommendedName>
        <fullName evidence="1">DNA-directed DNA polymerase</fullName>
        <ecNumber evidence="1">2.7.7.7</ecNumber>
    </recommendedName>
</protein>
<keyword evidence="3" id="KW-0808">Transferase</keyword>